<feature type="transmembrane region" description="Helical" evidence="5">
    <location>
        <begin position="362"/>
        <end position="380"/>
    </location>
</feature>
<proteinExistence type="inferred from homology"/>
<evidence type="ECO:0000256" key="5">
    <source>
        <dbReference type="SAM" id="Phobius"/>
    </source>
</evidence>
<comment type="similarity">
    <text evidence="2 4">Belongs to the GerABKA family.</text>
</comment>
<accession>A0ABX4EEJ8</accession>
<dbReference type="PANTHER" id="PTHR22550:SF9">
    <property type="entry name" value="STAGE V SPORULATION PROTEIN AF"/>
    <property type="match status" value="1"/>
</dbReference>
<feature type="transmembrane region" description="Helical" evidence="5">
    <location>
        <begin position="413"/>
        <end position="436"/>
    </location>
</feature>
<sequence>MDFILEDVKGVLCMFQPDEIDAFLEEEAGLGKSFDTGVRRLIVAGEPLHLYFVNGLCETQFIIELMESLVSLERKRKEAAAYLVKEHLVHQAVEEVKDRAKLPVALLSGLIVIAVPGALFTIDVRSYPGRQPEEPDTEKVVRGSRDGFVENIIVNTALTRRRIRDGRLRFEMMKAGESSKTDIAIGYIDGLAHQALVDKVKKEVESIETNGVPMADKTVEEFLIKQRFNPFPLVRYTERADIAAAHLLEGHVLLYTDTSPAVMMMPSTYWQHMQHAEEYRQLPAAGTFIRLLRFIGLIMSLFLLPLWFLFAQNPDMLPKSLSFIGPNEETNIPLAAQILIADVGIEWLRIAAIHTPQPLSTAMGLVAAVLIGQIAIDTGLFVPEVILYTALASIGTFSTPSYELGLANKMTRLFFIAAVAVFGPVGFVVAVLLLFFYLVRLKPFDVPYLWPLVPFDFASLCTILIRRQAPQQKGIPEINR</sequence>
<feature type="transmembrane region" description="Helical" evidence="5">
    <location>
        <begin position="448"/>
        <end position="465"/>
    </location>
</feature>
<name>A0ABX4EEJ8_9BACI</name>
<dbReference type="Proteomes" id="UP000215545">
    <property type="component" value="Unassembled WGS sequence"/>
</dbReference>
<evidence type="ECO:0000256" key="3">
    <source>
        <dbReference type="ARBA" id="ARBA00023136"/>
    </source>
</evidence>
<dbReference type="Pfam" id="PF03323">
    <property type="entry name" value="GerA"/>
    <property type="match status" value="1"/>
</dbReference>
<feature type="transmembrane region" description="Helical" evidence="5">
    <location>
        <begin position="386"/>
        <end position="406"/>
    </location>
</feature>
<comment type="subcellular location">
    <subcellularLocation>
        <location evidence="4">Cell membrane</location>
    </subcellularLocation>
    <subcellularLocation>
        <location evidence="1">Membrane</location>
        <topology evidence="1">Multi-pass membrane protein</topology>
    </subcellularLocation>
</comment>
<feature type="transmembrane region" description="Helical" evidence="5">
    <location>
        <begin position="291"/>
        <end position="310"/>
    </location>
</feature>
<protein>
    <submittedName>
        <fullName evidence="6">Spore germination protein</fullName>
    </submittedName>
</protein>
<dbReference type="EMBL" id="MWSK01000001">
    <property type="protein sequence ID" value="OXS80319.1"/>
    <property type="molecule type" value="Genomic_DNA"/>
</dbReference>
<dbReference type="PANTHER" id="PTHR22550">
    <property type="entry name" value="SPORE GERMINATION PROTEIN"/>
    <property type="match status" value="1"/>
</dbReference>
<keyword evidence="3 4" id="KW-0472">Membrane</keyword>
<evidence type="ECO:0000256" key="1">
    <source>
        <dbReference type="ARBA" id="ARBA00004141"/>
    </source>
</evidence>
<dbReference type="InterPro" id="IPR004995">
    <property type="entry name" value="Spore_Ger"/>
</dbReference>
<keyword evidence="7" id="KW-1185">Reference proteome</keyword>
<dbReference type="InterPro" id="IPR050768">
    <property type="entry name" value="UPF0353/GerABKA_families"/>
</dbReference>
<keyword evidence="5" id="KW-1133">Transmembrane helix</keyword>
<evidence type="ECO:0000313" key="7">
    <source>
        <dbReference type="Proteomes" id="UP000215545"/>
    </source>
</evidence>
<keyword evidence="5" id="KW-0812">Transmembrane</keyword>
<gene>
    <name evidence="6" type="ORF">B1B05_02250</name>
</gene>
<evidence type="ECO:0000256" key="2">
    <source>
        <dbReference type="ARBA" id="ARBA00005278"/>
    </source>
</evidence>
<reference evidence="7" key="1">
    <citation type="submission" date="2017-03" db="EMBL/GenBank/DDBJ databases">
        <title>Bacillus sp. V-88(T) DSM27956, whole genome shotgun sequencing project.</title>
        <authorList>
            <person name="Dastager S.G."/>
            <person name="Neurgaonkar P.S."/>
            <person name="Dharne M.S."/>
        </authorList>
    </citation>
    <scope>NUCLEOTIDE SEQUENCE [LARGE SCALE GENOMIC DNA]</scope>
    <source>
        <strain evidence="7">DSM 25145</strain>
    </source>
</reference>
<organism evidence="6 7">
    <name type="scientific">Domibacillus enclensis</name>
    <dbReference type="NCBI Taxonomy" id="1017273"/>
    <lineage>
        <taxon>Bacteria</taxon>
        <taxon>Bacillati</taxon>
        <taxon>Bacillota</taxon>
        <taxon>Bacilli</taxon>
        <taxon>Bacillales</taxon>
        <taxon>Bacillaceae</taxon>
        <taxon>Domibacillus</taxon>
    </lineage>
</organism>
<evidence type="ECO:0000256" key="4">
    <source>
        <dbReference type="PIRNR" id="PIRNR005690"/>
    </source>
</evidence>
<dbReference type="PIRSF" id="PIRSF005690">
    <property type="entry name" value="GerBA"/>
    <property type="match status" value="1"/>
</dbReference>
<evidence type="ECO:0000313" key="6">
    <source>
        <dbReference type="EMBL" id="OXS80319.1"/>
    </source>
</evidence>
<comment type="caution">
    <text evidence="6">The sequence shown here is derived from an EMBL/GenBank/DDBJ whole genome shotgun (WGS) entry which is preliminary data.</text>
</comment>